<evidence type="ECO:0000256" key="13">
    <source>
        <dbReference type="NCBIfam" id="TIGR04265"/>
    </source>
</evidence>
<keyword evidence="6" id="KW-0677">Repeat</keyword>
<feature type="active site" evidence="12">
    <location>
        <position position="407"/>
    </location>
</feature>
<dbReference type="HAMAP" id="MF_01916">
    <property type="entry name" value="Cardiolipin_synth_Cls"/>
    <property type="match status" value="1"/>
</dbReference>
<feature type="domain" description="PLD phosphodiesterase" evidence="14">
    <location>
        <begin position="395"/>
        <end position="422"/>
    </location>
</feature>
<evidence type="ECO:0000313" key="16">
    <source>
        <dbReference type="Proteomes" id="UP000192813"/>
    </source>
</evidence>
<keyword evidence="10 12" id="KW-0594">Phospholipid biosynthesis</keyword>
<dbReference type="EMBL" id="NBTM02000001">
    <property type="protein sequence ID" value="PNL91923.1"/>
    <property type="molecule type" value="Genomic_DNA"/>
</dbReference>
<keyword evidence="11 12" id="KW-1208">Phospholipid metabolism</keyword>
<dbReference type="Proteomes" id="UP000192813">
    <property type="component" value="Unassembled WGS sequence"/>
</dbReference>
<protein>
    <recommendedName>
        <fullName evidence="12 13">Cardiolipin synthase</fullName>
        <shortName evidence="12">CL synthase</shortName>
        <ecNumber evidence="12 13">2.7.8.-</ecNumber>
    </recommendedName>
</protein>
<dbReference type="InterPro" id="IPR025202">
    <property type="entry name" value="PLD-like_dom"/>
</dbReference>
<dbReference type="PROSITE" id="PS50035">
    <property type="entry name" value="PLD"/>
    <property type="match status" value="2"/>
</dbReference>
<dbReference type="CDD" id="cd09110">
    <property type="entry name" value="PLDc_CLS_1"/>
    <property type="match status" value="1"/>
</dbReference>
<feature type="domain" description="PLD phosphodiesterase" evidence="14">
    <location>
        <begin position="217"/>
        <end position="244"/>
    </location>
</feature>
<dbReference type="CDD" id="cd09112">
    <property type="entry name" value="PLDc_CLS_2"/>
    <property type="match status" value="1"/>
</dbReference>
<keyword evidence="8 12" id="KW-0443">Lipid metabolism</keyword>
<dbReference type="SUPFAM" id="SSF56024">
    <property type="entry name" value="Phospholipase D/nuclease"/>
    <property type="match status" value="2"/>
</dbReference>
<dbReference type="GO" id="GO:0032049">
    <property type="term" value="P:cardiolipin biosynthetic process"/>
    <property type="evidence" value="ECO:0007669"/>
    <property type="project" value="UniProtKB-UniRule"/>
</dbReference>
<sequence>MGLYIFYGILILFVLNTIAAVITVLRQDRPVATIWAWLLVLILLPGVGFIIYYFVGRKISDQNIFRIRNQEVYGLNGLKDKYLNDKGKQKNVDHYPRGIQKMMRVLFKSDYSILTENNHVEIFIDGRKKMDRLVEDIYAATDSVHVQYYIFTDDEVGMRVVDALVDRAKAGLEVKLMADAVGSRRLSKKSVKRMEEAGVQFESFFSKSPFFIFNFRLNWRNHRKIVVIDGLVGYVGGFNVAKEYIGKGPLGYWRDTHFRLTGDAVKTLQSRFMVDWFASKKAKPSDFDHEYFPEPEITGDTAMQIVSSGPDEESDQIKMGYLQMINIAEEYIYIQTPYFIPDEAVFEAVEMAALSGVEVHIMIPSKPDHPLVYRATEYYVKSLLKSGVHIHKYRDDGFLHAKTLCVDGHIASVGTANFDIRSFALNFEINAFVYDRKLVAQLEEIFQNDLKESTQVDMDYFKNQTKWKKFRQGFSRLFSPVL</sequence>
<dbReference type="Gene3D" id="3.30.870.10">
    <property type="entry name" value="Endonuclease Chain A"/>
    <property type="match status" value="2"/>
</dbReference>
<accession>A0A2J9PNK3</accession>
<reference evidence="16" key="1">
    <citation type="submission" date="2017-12" db="EMBL/GenBank/DDBJ databases">
        <title>FDA dAtabase for Regulatory Grade micrObial Sequences (FDA-ARGOS): Supporting development and validation of Infectious Disease Dx tests.</title>
        <authorList>
            <person name="Hoffmann M."/>
            <person name="Allard M."/>
            <person name="Evans P."/>
            <person name="Brown E."/>
            <person name="Tallon L."/>
            <person name="Sadzewicz L."/>
            <person name="Sengamalay N."/>
            <person name="Ott S."/>
            <person name="Godinez A."/>
            <person name="Nagaraj S."/>
            <person name="Vavikolanu K."/>
            <person name="Aluvathingal J."/>
            <person name="Nadendla S."/>
            <person name="Sichtig H."/>
        </authorList>
    </citation>
    <scope>NUCLEOTIDE SEQUENCE [LARGE SCALE GENOMIC DNA]</scope>
    <source>
        <strain evidence="16">FDAARGOS_249</strain>
    </source>
</reference>
<keyword evidence="9 12" id="KW-0472">Membrane</keyword>
<keyword evidence="2 12" id="KW-1003">Cell membrane</keyword>
<keyword evidence="7 12" id="KW-1133">Transmembrane helix</keyword>
<dbReference type="NCBIfam" id="TIGR04265">
    <property type="entry name" value="bac_cardiolipin"/>
    <property type="match status" value="1"/>
</dbReference>
<evidence type="ECO:0000256" key="11">
    <source>
        <dbReference type="ARBA" id="ARBA00023264"/>
    </source>
</evidence>
<evidence type="ECO:0000256" key="6">
    <source>
        <dbReference type="ARBA" id="ARBA00022737"/>
    </source>
</evidence>
<feature type="active site" evidence="12">
    <location>
        <position position="229"/>
    </location>
</feature>
<dbReference type="GO" id="GO:0008808">
    <property type="term" value="F:cardiolipin synthase activity"/>
    <property type="evidence" value="ECO:0007669"/>
    <property type="project" value="UniProtKB-UniRule"/>
</dbReference>
<gene>
    <name evidence="15" type="primary">cls</name>
    <name evidence="15" type="ORF">A6J77_006670</name>
</gene>
<dbReference type="PANTHER" id="PTHR21248:SF22">
    <property type="entry name" value="PHOSPHOLIPASE D"/>
    <property type="match status" value="1"/>
</dbReference>
<comment type="subcellular location">
    <subcellularLocation>
        <location evidence="1 12">Cell membrane</location>
        <topology evidence="1 12">Multi-pass membrane protein</topology>
    </subcellularLocation>
</comment>
<evidence type="ECO:0000256" key="5">
    <source>
        <dbReference type="ARBA" id="ARBA00022692"/>
    </source>
</evidence>
<dbReference type="InterPro" id="IPR027379">
    <property type="entry name" value="CLS_N"/>
</dbReference>
<evidence type="ECO:0000256" key="2">
    <source>
        <dbReference type="ARBA" id="ARBA00022475"/>
    </source>
</evidence>
<evidence type="ECO:0000256" key="9">
    <source>
        <dbReference type="ARBA" id="ARBA00023136"/>
    </source>
</evidence>
<evidence type="ECO:0000256" key="7">
    <source>
        <dbReference type="ARBA" id="ARBA00022989"/>
    </source>
</evidence>
<keyword evidence="5 12" id="KW-0812">Transmembrane</keyword>
<keyword evidence="4 12" id="KW-0808">Transferase</keyword>
<dbReference type="SMART" id="SM00155">
    <property type="entry name" value="PLDc"/>
    <property type="match status" value="2"/>
</dbReference>
<evidence type="ECO:0000259" key="14">
    <source>
        <dbReference type="PROSITE" id="PS50035"/>
    </source>
</evidence>
<dbReference type="AlphaFoldDB" id="A0A2J9PNK3"/>
<evidence type="ECO:0000256" key="10">
    <source>
        <dbReference type="ARBA" id="ARBA00023209"/>
    </source>
</evidence>
<name>A0A2J9PNK3_9LACT</name>
<organism evidence="15 16">
    <name type="scientific">Aerococcus viridans</name>
    <dbReference type="NCBI Taxonomy" id="1377"/>
    <lineage>
        <taxon>Bacteria</taxon>
        <taxon>Bacillati</taxon>
        <taxon>Bacillota</taxon>
        <taxon>Bacilli</taxon>
        <taxon>Lactobacillales</taxon>
        <taxon>Aerococcaceae</taxon>
        <taxon>Aerococcus</taxon>
    </lineage>
</organism>
<dbReference type="PANTHER" id="PTHR21248">
    <property type="entry name" value="CARDIOLIPIN SYNTHASE"/>
    <property type="match status" value="1"/>
</dbReference>
<feature type="transmembrane region" description="Helical" evidence="12">
    <location>
        <begin position="6"/>
        <end position="25"/>
    </location>
</feature>
<comment type="catalytic activity">
    <reaction evidence="12">
        <text>2 a 1,2-diacyl-sn-glycero-3-phospho-(1'-sn-glycerol) = a cardiolipin + glycerol</text>
        <dbReference type="Rhea" id="RHEA:31451"/>
        <dbReference type="ChEBI" id="CHEBI:17754"/>
        <dbReference type="ChEBI" id="CHEBI:62237"/>
        <dbReference type="ChEBI" id="CHEBI:64716"/>
    </reaction>
</comment>
<evidence type="ECO:0000256" key="12">
    <source>
        <dbReference type="HAMAP-Rule" id="MF_01916"/>
    </source>
</evidence>
<keyword evidence="3 12" id="KW-0444">Lipid biosynthesis</keyword>
<dbReference type="Pfam" id="PF13396">
    <property type="entry name" value="PLDc_N"/>
    <property type="match status" value="1"/>
</dbReference>
<comment type="caution">
    <text evidence="15">The sequence shown here is derived from an EMBL/GenBank/DDBJ whole genome shotgun (WGS) entry which is preliminary data.</text>
</comment>
<dbReference type="Pfam" id="PF13091">
    <property type="entry name" value="PLDc_2"/>
    <property type="match status" value="2"/>
</dbReference>
<evidence type="ECO:0000256" key="8">
    <source>
        <dbReference type="ARBA" id="ARBA00023098"/>
    </source>
</evidence>
<dbReference type="InterPro" id="IPR022924">
    <property type="entry name" value="Cardiolipin_synthase"/>
</dbReference>
<feature type="active site" evidence="12">
    <location>
        <position position="400"/>
    </location>
</feature>
<feature type="transmembrane region" description="Helical" evidence="12">
    <location>
        <begin position="32"/>
        <end position="55"/>
    </location>
</feature>
<dbReference type="EC" id="2.7.8.-" evidence="12 13"/>
<comment type="function">
    <text evidence="12">Catalyzes the reversible phosphatidyl group transfer from one phosphatidylglycerol molecule to another to form cardiolipin (CL) (diphosphatidylglycerol) and glycerol.</text>
</comment>
<evidence type="ECO:0000256" key="1">
    <source>
        <dbReference type="ARBA" id="ARBA00004651"/>
    </source>
</evidence>
<evidence type="ECO:0000256" key="3">
    <source>
        <dbReference type="ARBA" id="ARBA00022516"/>
    </source>
</evidence>
<comment type="similarity">
    <text evidence="12">Belongs to the phospholipase D family. Cardiolipin synthase subfamily.</text>
</comment>
<evidence type="ECO:0000313" key="15">
    <source>
        <dbReference type="EMBL" id="PNL91923.1"/>
    </source>
</evidence>
<feature type="active site" evidence="12">
    <location>
        <position position="402"/>
    </location>
</feature>
<evidence type="ECO:0000256" key="4">
    <source>
        <dbReference type="ARBA" id="ARBA00022679"/>
    </source>
</evidence>
<feature type="active site" evidence="12">
    <location>
        <position position="222"/>
    </location>
</feature>
<proteinExistence type="inferred from homology"/>
<dbReference type="InterPro" id="IPR030874">
    <property type="entry name" value="Cardiolipin_synth_Firmi"/>
</dbReference>
<dbReference type="GO" id="GO:0005886">
    <property type="term" value="C:plasma membrane"/>
    <property type="evidence" value="ECO:0007669"/>
    <property type="project" value="UniProtKB-SubCell"/>
</dbReference>
<dbReference type="RefSeq" id="WP_083069299.1">
    <property type="nucleotide sequence ID" value="NZ_JALXKY010000001.1"/>
</dbReference>
<feature type="active site" evidence="12">
    <location>
        <position position="224"/>
    </location>
</feature>
<dbReference type="InterPro" id="IPR001736">
    <property type="entry name" value="PLipase_D/transphosphatidylase"/>
</dbReference>